<keyword evidence="1" id="KW-0812">Transmembrane</keyword>
<dbReference type="PANTHER" id="PTHR10796:SF104">
    <property type="entry name" value="SSD DOMAIN-CONTAINING PROTEIN"/>
    <property type="match status" value="1"/>
</dbReference>
<keyword evidence="1" id="KW-1133">Transmembrane helix</keyword>
<evidence type="ECO:0000313" key="3">
    <source>
        <dbReference type="WBParaSite" id="Hba_19702"/>
    </source>
</evidence>
<organism evidence="2 3">
    <name type="scientific">Heterorhabditis bacteriophora</name>
    <name type="common">Entomopathogenic nematode worm</name>
    <dbReference type="NCBI Taxonomy" id="37862"/>
    <lineage>
        <taxon>Eukaryota</taxon>
        <taxon>Metazoa</taxon>
        <taxon>Ecdysozoa</taxon>
        <taxon>Nematoda</taxon>
        <taxon>Chromadorea</taxon>
        <taxon>Rhabditida</taxon>
        <taxon>Rhabditina</taxon>
        <taxon>Rhabditomorpha</taxon>
        <taxon>Strongyloidea</taxon>
        <taxon>Heterorhabditidae</taxon>
        <taxon>Heterorhabditis</taxon>
    </lineage>
</organism>
<evidence type="ECO:0000256" key="1">
    <source>
        <dbReference type="SAM" id="Phobius"/>
    </source>
</evidence>
<dbReference type="GO" id="GO:0006897">
    <property type="term" value="P:endocytosis"/>
    <property type="evidence" value="ECO:0007669"/>
    <property type="project" value="TreeGrafter"/>
</dbReference>
<proteinExistence type="predicted"/>
<accession>A0A1I7XPJ4</accession>
<keyword evidence="2" id="KW-1185">Reference proteome</keyword>
<feature type="transmembrane region" description="Helical" evidence="1">
    <location>
        <begin position="115"/>
        <end position="134"/>
    </location>
</feature>
<evidence type="ECO:0000313" key="2">
    <source>
        <dbReference type="Proteomes" id="UP000095283"/>
    </source>
</evidence>
<dbReference type="GO" id="GO:0018996">
    <property type="term" value="P:molting cycle, collagen and cuticulin-based cuticle"/>
    <property type="evidence" value="ECO:0007669"/>
    <property type="project" value="TreeGrafter"/>
</dbReference>
<dbReference type="GO" id="GO:0030659">
    <property type="term" value="C:cytoplasmic vesicle membrane"/>
    <property type="evidence" value="ECO:0007669"/>
    <property type="project" value="TreeGrafter"/>
</dbReference>
<dbReference type="Proteomes" id="UP000095283">
    <property type="component" value="Unplaced"/>
</dbReference>
<reference evidence="3" key="1">
    <citation type="submission" date="2016-11" db="UniProtKB">
        <authorList>
            <consortium name="WormBaseParasite"/>
        </authorList>
    </citation>
    <scope>IDENTIFICATION</scope>
</reference>
<sequence length="269" mass="30826">MREDAFPQAYSASEPNRSLSIPYRFTAVAVSIRGGSARKLDCCPIFQWPALRPLYTESYHYRQIHVVRPLSPSTVLKEPIYRHSTSIMLCKKFFEHWLAELFTGLGRFIGRRPSLVLFLSLITTGLFSIGFIWFEEVNNVRTEYSPMDSPSRIEYAVAKAFLNQNGTLDPSYIMVLAADGGSLLRDSHRMRLIELTKTLQNNVTTDFKGKTYEFRDLCEPYCELNTAFLAFLKLYDSENPATFSYPQVEIFGTQAFIDYHASYALSLII</sequence>
<dbReference type="GO" id="GO:0005886">
    <property type="term" value="C:plasma membrane"/>
    <property type="evidence" value="ECO:0007669"/>
    <property type="project" value="TreeGrafter"/>
</dbReference>
<dbReference type="WBParaSite" id="Hba_19702">
    <property type="protein sequence ID" value="Hba_19702"/>
    <property type="gene ID" value="Hba_19702"/>
</dbReference>
<name>A0A1I7XPJ4_HETBA</name>
<dbReference type="PANTHER" id="PTHR10796">
    <property type="entry name" value="PATCHED-RELATED"/>
    <property type="match status" value="1"/>
</dbReference>
<dbReference type="InterPro" id="IPR051697">
    <property type="entry name" value="Patched_domain-protein"/>
</dbReference>
<dbReference type="AlphaFoldDB" id="A0A1I7XPJ4"/>
<keyword evidence="1" id="KW-0472">Membrane</keyword>
<protein>
    <submittedName>
        <fullName evidence="3">Patched family protein</fullName>
    </submittedName>
</protein>